<evidence type="ECO:0000259" key="6">
    <source>
        <dbReference type="Pfam" id="PF11931"/>
    </source>
</evidence>
<protein>
    <recommendedName>
        <fullName evidence="11">Matrin-type domain-containing protein</fullName>
    </recommendedName>
</protein>
<gene>
    <name evidence="9" type="ORF">GOP47_0012948</name>
</gene>
<sequence length="531" mass="60632">MATRGRLQRILREHAVKNMITAVIATTQHLIHAYEEDQVQQHDHALNTSGHDNNIFGAFYDDVKAILRQVPNKNRSFLNCPPHQSLDDLRDLELLAEVNSTIDLDQLFSGEEAFGRFLDLHGLFHQFRNSNVTLASSIYASLISNKNGEGISPISTDNALAEEASTCNSLAGIQNPDPKLGFMFSHYLEHFPCINIVAHTSKLGTSTDACDYRNYLTCVIDYLISFIQRVWPLQDVSKILASVAAEFDNKWHACAISGWEEEAAEDLSGREQLLMISKFDSLHQLLGLGPKKLKHALVSLQLKGGGTVQERAQRLFYAVVDKSRSKKLVKQKPFSKSKQSVAKEIALAEMRVMRLCELLRETIEDTKLHVERKEYLQSYKDYQAEKAKMEDDANEDEDEDDEEEEAAIHNPLNIPIGVDGKPIPYWLYQLHGLGQEFKCEICGDASYWGRRAFEKHFNEKKHKIGMKCLGIPNSKIFHEITTINDAKSLWNILLQKHEEMRWQPNHEELEDDQGNVYDKKSYMLLKREGLF</sequence>
<feature type="region of interest" description="Disordered" evidence="5">
    <location>
        <begin position="386"/>
        <end position="410"/>
    </location>
</feature>
<evidence type="ECO:0008006" key="11">
    <source>
        <dbReference type="Google" id="ProtNLM"/>
    </source>
</evidence>
<dbReference type="Pfam" id="PF16837">
    <property type="entry name" value="SF3A3"/>
    <property type="match status" value="1"/>
</dbReference>
<organism evidence="9 10">
    <name type="scientific">Adiantum capillus-veneris</name>
    <name type="common">Maidenhair fern</name>
    <dbReference type="NCBI Taxonomy" id="13818"/>
    <lineage>
        <taxon>Eukaryota</taxon>
        <taxon>Viridiplantae</taxon>
        <taxon>Streptophyta</taxon>
        <taxon>Embryophyta</taxon>
        <taxon>Tracheophyta</taxon>
        <taxon>Polypodiopsida</taxon>
        <taxon>Polypodiidae</taxon>
        <taxon>Polypodiales</taxon>
        <taxon>Pteridineae</taxon>
        <taxon>Pteridaceae</taxon>
        <taxon>Vittarioideae</taxon>
        <taxon>Adiantum</taxon>
    </lineage>
</organism>
<feature type="domain" description="Splicing factor SF3a60 /Prp9 subunit C-terminal" evidence="6">
    <location>
        <begin position="413"/>
        <end position="530"/>
    </location>
</feature>
<evidence type="ECO:0000256" key="1">
    <source>
        <dbReference type="ARBA" id="ARBA00004123"/>
    </source>
</evidence>
<dbReference type="Proteomes" id="UP000886520">
    <property type="component" value="Chromosome 12"/>
</dbReference>
<dbReference type="InterPro" id="IPR025086">
    <property type="entry name" value="SDE2/SF3A3_SAP"/>
</dbReference>
<dbReference type="GO" id="GO:0000398">
    <property type="term" value="P:mRNA splicing, via spliceosome"/>
    <property type="evidence" value="ECO:0007669"/>
    <property type="project" value="InterPro"/>
</dbReference>
<evidence type="ECO:0000256" key="2">
    <source>
        <dbReference type="ARBA" id="ARBA00022664"/>
    </source>
</evidence>
<dbReference type="InterPro" id="IPR024598">
    <property type="entry name" value="SF3a60/Prp9_C"/>
</dbReference>
<feature type="compositionally biased region" description="Acidic residues" evidence="5">
    <location>
        <begin position="392"/>
        <end position="405"/>
    </location>
</feature>
<name>A0A9D4US61_ADICA</name>
<evidence type="ECO:0000259" key="8">
    <source>
        <dbReference type="Pfam" id="PF16837"/>
    </source>
</evidence>
<dbReference type="Pfam" id="PF13297">
    <property type="entry name" value="SDE2_2C"/>
    <property type="match status" value="1"/>
</dbReference>
<evidence type="ECO:0000313" key="10">
    <source>
        <dbReference type="Proteomes" id="UP000886520"/>
    </source>
</evidence>
<evidence type="ECO:0000256" key="5">
    <source>
        <dbReference type="SAM" id="MobiDB-lite"/>
    </source>
</evidence>
<dbReference type="PANTHER" id="PTHR12786">
    <property type="entry name" value="SPLICING FACTOR SF3A-RELATED"/>
    <property type="match status" value="1"/>
</dbReference>
<keyword evidence="3" id="KW-0508">mRNA splicing</keyword>
<dbReference type="OrthoDB" id="2160351at2759"/>
<comment type="caution">
    <text evidence="9">The sequence shown here is derived from an EMBL/GenBank/DDBJ whole genome shotgun (WGS) entry which is preliminary data.</text>
</comment>
<dbReference type="Pfam" id="PF11931">
    <property type="entry name" value="SF3a60_Prp9_C"/>
    <property type="match status" value="1"/>
</dbReference>
<keyword evidence="2" id="KW-0507">mRNA processing</keyword>
<evidence type="ECO:0000313" key="9">
    <source>
        <dbReference type="EMBL" id="KAI5072842.1"/>
    </source>
</evidence>
<evidence type="ECO:0000256" key="4">
    <source>
        <dbReference type="ARBA" id="ARBA00023242"/>
    </source>
</evidence>
<dbReference type="PANTHER" id="PTHR12786:SF2">
    <property type="entry name" value="SPLICING FACTOR 3A SUBUNIT 3"/>
    <property type="match status" value="1"/>
</dbReference>
<feature type="domain" description="SDE2/SF3A3 SAP" evidence="7">
    <location>
        <begin position="258"/>
        <end position="317"/>
    </location>
</feature>
<proteinExistence type="predicted"/>
<reference evidence="9" key="1">
    <citation type="submission" date="2021-01" db="EMBL/GenBank/DDBJ databases">
        <title>Adiantum capillus-veneris genome.</title>
        <authorList>
            <person name="Fang Y."/>
            <person name="Liao Q."/>
        </authorList>
    </citation>
    <scope>NUCLEOTIDE SEQUENCE</scope>
    <source>
        <strain evidence="9">H3</strain>
        <tissue evidence="9">Leaf</tissue>
    </source>
</reference>
<dbReference type="EMBL" id="JABFUD020000012">
    <property type="protein sequence ID" value="KAI5072842.1"/>
    <property type="molecule type" value="Genomic_DNA"/>
</dbReference>
<dbReference type="GO" id="GO:0003723">
    <property type="term" value="F:RNA binding"/>
    <property type="evidence" value="ECO:0007669"/>
    <property type="project" value="InterPro"/>
</dbReference>
<accession>A0A9D4US61</accession>
<comment type="subcellular location">
    <subcellularLocation>
        <location evidence="1">Nucleus</location>
    </subcellularLocation>
</comment>
<dbReference type="AlphaFoldDB" id="A0A9D4US61"/>
<dbReference type="InterPro" id="IPR031774">
    <property type="entry name" value="SF3A3_dom"/>
</dbReference>
<keyword evidence="4" id="KW-0539">Nucleus</keyword>
<evidence type="ECO:0000256" key="3">
    <source>
        <dbReference type="ARBA" id="ARBA00023187"/>
    </source>
</evidence>
<evidence type="ECO:0000259" key="7">
    <source>
        <dbReference type="Pfam" id="PF13297"/>
    </source>
</evidence>
<feature type="domain" description="SF3A3" evidence="8">
    <location>
        <begin position="107"/>
        <end position="131"/>
    </location>
</feature>
<dbReference type="InterPro" id="IPR051421">
    <property type="entry name" value="RNA_Proc_DNA_Dmg_Regulator"/>
</dbReference>
<keyword evidence="10" id="KW-1185">Reference proteome</keyword>
<dbReference type="GO" id="GO:0005681">
    <property type="term" value="C:spliceosomal complex"/>
    <property type="evidence" value="ECO:0007669"/>
    <property type="project" value="InterPro"/>
</dbReference>